<feature type="transmembrane region" description="Helical" evidence="1">
    <location>
        <begin position="21"/>
        <end position="47"/>
    </location>
</feature>
<dbReference type="RefSeq" id="WP_008660136.1">
    <property type="nucleotide sequence ID" value="NZ_ANMO01000211.1"/>
</dbReference>
<name>M2A4R2_9BACT</name>
<keyword evidence="1" id="KW-0472">Membrane</keyword>
<feature type="transmembrane region" description="Helical" evidence="1">
    <location>
        <begin position="53"/>
        <end position="74"/>
    </location>
</feature>
<evidence type="ECO:0000256" key="1">
    <source>
        <dbReference type="SAM" id="Phobius"/>
    </source>
</evidence>
<gene>
    <name evidence="2" type="ORF">RE6C_04593</name>
</gene>
<keyword evidence="1" id="KW-1133">Transmembrane helix</keyword>
<accession>M2A4R2</accession>
<dbReference type="EMBL" id="ANMO01000211">
    <property type="protein sequence ID" value="EMB14786.1"/>
    <property type="molecule type" value="Genomic_DNA"/>
</dbReference>
<dbReference type="AlphaFoldDB" id="M2A4R2"/>
<organism evidence="2 3">
    <name type="scientific">Rhodopirellula europaea 6C</name>
    <dbReference type="NCBI Taxonomy" id="1263867"/>
    <lineage>
        <taxon>Bacteria</taxon>
        <taxon>Pseudomonadati</taxon>
        <taxon>Planctomycetota</taxon>
        <taxon>Planctomycetia</taxon>
        <taxon>Pirellulales</taxon>
        <taxon>Pirellulaceae</taxon>
        <taxon>Rhodopirellula</taxon>
    </lineage>
</organism>
<protein>
    <submittedName>
        <fullName evidence="2">Membrane protein</fullName>
    </submittedName>
</protein>
<keyword evidence="1" id="KW-0812">Transmembrane</keyword>
<sequence length="125" mass="13379">MELTAHSIPKRRQAKSLALESLIGAVAMVSVLIGVVAAVAVLIFFGFPAIVTSLSILVGSLLNWLFLQSLAEIIRLLKKIAKLDYAGVISGSHMEMVPTCSHCDATLRNDVYCDQCGARLIPPSV</sequence>
<evidence type="ECO:0000313" key="2">
    <source>
        <dbReference type="EMBL" id="EMB14786.1"/>
    </source>
</evidence>
<reference evidence="2" key="2">
    <citation type="journal article" date="2013" name="Mar. Genomics">
        <title>Expression of sulfatases in Rhodopirellula baltica and the diversity of sulfatases in the genus Rhodopirellula.</title>
        <authorList>
            <person name="Wegner C.E."/>
            <person name="Richter-Heitmann T."/>
            <person name="Klindworth A."/>
            <person name="Klockow C."/>
            <person name="Richter M."/>
            <person name="Achstetter T."/>
            <person name="Glockner F.O."/>
            <person name="Harder J."/>
        </authorList>
    </citation>
    <scope>NUCLEOTIDE SEQUENCE [LARGE SCALE GENOMIC DNA]</scope>
    <source>
        <strain evidence="2">6C</strain>
    </source>
</reference>
<dbReference type="Proteomes" id="UP000011529">
    <property type="component" value="Unassembled WGS sequence"/>
</dbReference>
<comment type="caution">
    <text evidence="2">The sequence shown here is derived from an EMBL/GenBank/DDBJ whole genome shotgun (WGS) entry which is preliminary data.</text>
</comment>
<evidence type="ECO:0000313" key="3">
    <source>
        <dbReference type="Proteomes" id="UP000011529"/>
    </source>
</evidence>
<reference evidence="2" key="1">
    <citation type="submission" date="2012-11" db="EMBL/GenBank/DDBJ databases">
        <title>Permanent draft genomes of Rhodopirellula europaea strain SH398 and 6C.</title>
        <authorList>
            <person name="Richter M."/>
            <person name="Richter-Heitmann T."/>
            <person name="Frank C."/>
            <person name="Harder J."/>
            <person name="Glockner F.O."/>
        </authorList>
    </citation>
    <scope>NUCLEOTIDE SEQUENCE</scope>
    <source>
        <strain evidence="2">6C</strain>
    </source>
</reference>
<dbReference type="PATRIC" id="fig|1263867.3.peg.4927"/>
<proteinExistence type="predicted"/>
<keyword evidence="3" id="KW-1185">Reference proteome</keyword>